<evidence type="ECO:0000313" key="3">
    <source>
        <dbReference type="Proteomes" id="UP001432180"/>
    </source>
</evidence>
<dbReference type="RefSeq" id="WP_328983605.1">
    <property type="nucleotide sequence ID" value="NZ_CP121472.1"/>
</dbReference>
<dbReference type="Proteomes" id="UP001432180">
    <property type="component" value="Chromosome"/>
</dbReference>
<sequence length="260" mass="28142">MANFQTHLGVGTAVVGTAALSVHTQGLTDFGQTQWLLVLGVAASLAPDIDADDSHPVRAFFALLGLVLGFVIATSLREKFRLFELALIWAVLWLFVYFPLRLFFARLTVHRGLFHSLLMAVSIALFAVILAHRWLDFEPAFSWLVGGFVLLGYLTHLVLDEIASVDLLGNRVKRSFGTALKPVSLRAWPASVLLLGLFGAGVLLAPDATSLVECLSRSGVLEILPAGFGQIWCWPDALSSGICLLQRRPPGAHNGTTSVI</sequence>
<feature type="transmembrane region" description="Helical" evidence="1">
    <location>
        <begin position="141"/>
        <end position="162"/>
    </location>
</feature>
<protein>
    <recommendedName>
        <fullName evidence="4">Metal-dependent hydrolase</fullName>
    </recommendedName>
</protein>
<evidence type="ECO:0000313" key="2">
    <source>
        <dbReference type="EMBL" id="WPL17804.1"/>
    </source>
</evidence>
<keyword evidence="3" id="KW-1185">Reference proteome</keyword>
<dbReference type="EMBL" id="CP121472">
    <property type="protein sequence ID" value="WPL17804.1"/>
    <property type="molecule type" value="Genomic_DNA"/>
</dbReference>
<evidence type="ECO:0008006" key="4">
    <source>
        <dbReference type="Google" id="ProtNLM"/>
    </source>
</evidence>
<accession>A0ABZ0SBW7</accession>
<name>A0ABZ0SBW7_9GAMM</name>
<keyword evidence="1" id="KW-0472">Membrane</keyword>
<dbReference type="InterPro" id="IPR007404">
    <property type="entry name" value="YdjM-like"/>
</dbReference>
<organism evidence="2 3">
    <name type="scientific">Thiorhodovibrio winogradskyi</name>
    <dbReference type="NCBI Taxonomy" id="77007"/>
    <lineage>
        <taxon>Bacteria</taxon>
        <taxon>Pseudomonadati</taxon>
        <taxon>Pseudomonadota</taxon>
        <taxon>Gammaproteobacteria</taxon>
        <taxon>Chromatiales</taxon>
        <taxon>Chromatiaceae</taxon>
        <taxon>Thiorhodovibrio</taxon>
    </lineage>
</organism>
<keyword evidence="1" id="KW-0812">Transmembrane</keyword>
<feature type="transmembrane region" description="Helical" evidence="1">
    <location>
        <begin position="183"/>
        <end position="205"/>
    </location>
</feature>
<evidence type="ECO:0000256" key="1">
    <source>
        <dbReference type="SAM" id="Phobius"/>
    </source>
</evidence>
<gene>
    <name evidence="2" type="ORF">Thiowin_02846</name>
</gene>
<reference evidence="2 3" key="1">
    <citation type="journal article" date="2023" name="Microorganisms">
        <title>Thiorhodovibrio frisius and Trv. litoralis spp. nov., Two Novel Members from a Clade of Fastidious Purple Sulfur Bacteria That Exhibit Unique Red-Shifted Light-Harvesting Capabilities.</title>
        <authorList>
            <person name="Methner A."/>
            <person name="Kuzyk S.B."/>
            <person name="Petersen J."/>
            <person name="Bauer S."/>
            <person name="Brinkmann H."/>
            <person name="Sichau K."/>
            <person name="Wanner G."/>
            <person name="Wolf J."/>
            <person name="Neumann-Schaal M."/>
            <person name="Henke P."/>
            <person name="Tank M."/>
            <person name="Sproer C."/>
            <person name="Bunk B."/>
            <person name="Overmann J."/>
        </authorList>
    </citation>
    <scope>NUCLEOTIDE SEQUENCE [LARGE SCALE GENOMIC DNA]</scope>
    <source>
        <strain evidence="2 3">DSM 6702</strain>
    </source>
</reference>
<feature type="transmembrane region" description="Helical" evidence="1">
    <location>
        <begin position="112"/>
        <end position="135"/>
    </location>
</feature>
<feature type="transmembrane region" description="Helical" evidence="1">
    <location>
        <begin position="82"/>
        <end position="100"/>
    </location>
</feature>
<proteinExistence type="predicted"/>
<keyword evidence="1" id="KW-1133">Transmembrane helix</keyword>
<dbReference type="Pfam" id="PF04307">
    <property type="entry name" value="YdjM"/>
    <property type="match status" value="1"/>
</dbReference>
<feature type="transmembrane region" description="Helical" evidence="1">
    <location>
        <begin position="59"/>
        <end position="76"/>
    </location>
</feature>